<dbReference type="eggNOG" id="ENOG502QQBP">
    <property type="taxonomic scope" value="Eukaryota"/>
</dbReference>
<dbReference type="Pfam" id="PF13968">
    <property type="entry name" value="DUF4220"/>
    <property type="match status" value="1"/>
</dbReference>
<keyword evidence="1" id="KW-1133">Transmembrane helix</keyword>
<feature type="transmembrane region" description="Helical" evidence="1">
    <location>
        <begin position="45"/>
        <end position="63"/>
    </location>
</feature>
<evidence type="ECO:0000313" key="4">
    <source>
        <dbReference type="Proteomes" id="UP000008022"/>
    </source>
</evidence>
<evidence type="ECO:0000313" key="3">
    <source>
        <dbReference type="EnsemblPlants" id="ORUFI08G14300.1"/>
    </source>
</evidence>
<dbReference type="Gramene" id="ORUFI08G14300.1">
    <property type="protein sequence ID" value="ORUFI08G14300.1"/>
    <property type="gene ID" value="ORUFI08G14300"/>
</dbReference>
<evidence type="ECO:0000259" key="2">
    <source>
        <dbReference type="Pfam" id="PF13968"/>
    </source>
</evidence>
<name>A0A0E0QI74_ORYRU</name>
<dbReference type="HOGENOM" id="CLU_009180_5_2_1"/>
<dbReference type="InterPro" id="IPR007658">
    <property type="entry name" value="DUF594"/>
</dbReference>
<feature type="transmembrane region" description="Helical" evidence="1">
    <location>
        <begin position="265"/>
        <end position="285"/>
    </location>
</feature>
<dbReference type="AlphaFoldDB" id="A0A0E0QI74"/>
<keyword evidence="4" id="KW-1185">Reference proteome</keyword>
<feature type="transmembrane region" description="Helical" evidence="1">
    <location>
        <begin position="137"/>
        <end position="153"/>
    </location>
</feature>
<reference evidence="3" key="2">
    <citation type="submission" date="2015-06" db="UniProtKB">
        <authorList>
            <consortium name="EnsemblPlants"/>
        </authorList>
    </citation>
    <scope>IDENTIFICATION</scope>
</reference>
<feature type="domain" description="DUF4220" evidence="2">
    <location>
        <begin position="48"/>
        <end position="388"/>
    </location>
</feature>
<feature type="transmembrane region" description="Helical" evidence="1">
    <location>
        <begin position="106"/>
        <end position="125"/>
    </location>
</feature>
<sequence>MDGGALALWNKWATQILVVLSFSLQVVLLLLAGIRRREANPVLRLLLWLAYQLADSTAIYTIGHLSLISSTAVEHQLVAFWAPFLLLHLGGPDNITAYALEDNQLWLRHLLTLVVQVLGAAYVLYKHIAFAGSGDMLLVAAVLVFVVGSIKYGERTWALWCANFSSIDSSLKKHPRDKLGPFYPEPDVSEGLELNDEFLLYRAHSQFHVCKRGIVDSVIELEPGESRDDRIIVDLEHRHMWTMIEMELSLMYDILYTKAVVISTWFGYCVRVFSPLAIAAAFLLFQFNGSKDGYNRIDVAITYTLLGGALLLEASSLLDAVGSSWALTFLSGTRWAWLRHEALCYGRWYQLHRAVVSLHRFVGFTSSSSYIKSRRWSGTMGQYNMLHFCCRDEESTSYYRPLLGRLAKLLGYQEWWRKKHYSGAVVISAVLKKVLFRSLHGLFVQQNEVNTMGILRKKWGQQALEKWGLHDILRSELGVELHEGIIVWHLATDILLARINEDSKREDKDLVEVIRVLSNYMMFLLVRRPYLLPGLAQNWLYQQTCNNLEKIWHDNKSSPISSHGFARINELFHLYDSPDSSALPQIEMLAMILFLDEPGYSRERPRLSYSYTIVEVLESKPGKIVNPLVVLLDVWANILVYAANRCSRESHAKKLNSGVELTTIVWLMAEHLHQLSLGQKQGV</sequence>
<keyword evidence="1" id="KW-0812">Transmembrane</keyword>
<dbReference type="EnsemblPlants" id="ORUFI08G14300.1">
    <property type="protein sequence ID" value="ORUFI08G14300.1"/>
    <property type="gene ID" value="ORUFI08G14300"/>
</dbReference>
<dbReference type="STRING" id="4529.A0A0E0QI74"/>
<accession>A0A0E0QI74</accession>
<proteinExistence type="predicted"/>
<reference evidence="4" key="1">
    <citation type="submission" date="2013-06" db="EMBL/GenBank/DDBJ databases">
        <authorList>
            <person name="Zhao Q."/>
        </authorList>
    </citation>
    <scope>NUCLEOTIDE SEQUENCE</scope>
    <source>
        <strain evidence="4">cv. W1943</strain>
    </source>
</reference>
<dbReference type="InterPro" id="IPR025315">
    <property type="entry name" value="DUF4220"/>
</dbReference>
<keyword evidence="1" id="KW-0472">Membrane</keyword>
<dbReference type="Pfam" id="PF04578">
    <property type="entry name" value="DUF594"/>
    <property type="match status" value="1"/>
</dbReference>
<dbReference type="Proteomes" id="UP000008022">
    <property type="component" value="Unassembled WGS sequence"/>
</dbReference>
<evidence type="ECO:0000256" key="1">
    <source>
        <dbReference type="SAM" id="Phobius"/>
    </source>
</evidence>
<protein>
    <recommendedName>
        <fullName evidence="2">DUF4220 domain-containing protein</fullName>
    </recommendedName>
</protein>
<dbReference type="OMA" id="WNHRSIQ"/>
<dbReference type="PANTHER" id="PTHR31325">
    <property type="entry name" value="OS01G0798800 PROTEIN-RELATED"/>
    <property type="match status" value="1"/>
</dbReference>
<feature type="transmembrane region" description="Helical" evidence="1">
    <location>
        <begin position="12"/>
        <end position="33"/>
    </location>
</feature>
<organism evidence="3 4">
    <name type="scientific">Oryza rufipogon</name>
    <name type="common">Brownbeard rice</name>
    <name type="synonym">Asian wild rice</name>
    <dbReference type="NCBI Taxonomy" id="4529"/>
    <lineage>
        <taxon>Eukaryota</taxon>
        <taxon>Viridiplantae</taxon>
        <taxon>Streptophyta</taxon>
        <taxon>Embryophyta</taxon>
        <taxon>Tracheophyta</taxon>
        <taxon>Spermatophyta</taxon>
        <taxon>Magnoliopsida</taxon>
        <taxon>Liliopsida</taxon>
        <taxon>Poales</taxon>
        <taxon>Poaceae</taxon>
        <taxon>BOP clade</taxon>
        <taxon>Oryzoideae</taxon>
        <taxon>Oryzeae</taxon>
        <taxon>Oryzinae</taxon>
        <taxon>Oryza</taxon>
    </lineage>
</organism>